<organism evidence="3">
    <name type="scientific">Hydatigena taeniaeformis</name>
    <name type="common">Feline tapeworm</name>
    <name type="synonym">Taenia taeniaeformis</name>
    <dbReference type="NCBI Taxonomy" id="6205"/>
    <lineage>
        <taxon>Eukaryota</taxon>
        <taxon>Metazoa</taxon>
        <taxon>Spiralia</taxon>
        <taxon>Lophotrochozoa</taxon>
        <taxon>Platyhelminthes</taxon>
        <taxon>Cestoda</taxon>
        <taxon>Eucestoda</taxon>
        <taxon>Cyclophyllidea</taxon>
        <taxon>Taeniidae</taxon>
        <taxon>Hydatigera</taxon>
    </lineage>
</organism>
<name>A0A0R3WWP6_HYDTA</name>
<dbReference type="Proteomes" id="UP000274429">
    <property type="component" value="Unassembled WGS sequence"/>
</dbReference>
<evidence type="ECO:0000313" key="3">
    <source>
        <dbReference type="WBParaSite" id="TTAC_0000518601-mRNA-1"/>
    </source>
</evidence>
<dbReference type="WBParaSite" id="TTAC_0000518601-mRNA-1">
    <property type="protein sequence ID" value="TTAC_0000518601-mRNA-1"/>
    <property type="gene ID" value="TTAC_0000518601"/>
</dbReference>
<evidence type="ECO:0000313" key="1">
    <source>
        <dbReference type="EMBL" id="VDM26400.1"/>
    </source>
</evidence>
<proteinExistence type="predicted"/>
<dbReference type="EMBL" id="UYWX01006477">
    <property type="protein sequence ID" value="VDM26400.1"/>
    <property type="molecule type" value="Genomic_DNA"/>
</dbReference>
<gene>
    <name evidence="1" type="ORF">TTAC_LOCUS5173</name>
</gene>
<keyword evidence="2" id="KW-1185">Reference proteome</keyword>
<accession>A0A0R3WWP6</accession>
<reference evidence="1 2" key="2">
    <citation type="submission" date="2018-11" db="EMBL/GenBank/DDBJ databases">
        <authorList>
            <consortium name="Pathogen Informatics"/>
        </authorList>
    </citation>
    <scope>NUCLEOTIDE SEQUENCE [LARGE SCALE GENOMIC DNA]</scope>
</reference>
<sequence>MTNETMSAKASAFSIDAIMTATPTSASVKSTPSQQSPGEFLFLFRRQCVRNFNYNNLPYN</sequence>
<protein>
    <submittedName>
        <fullName evidence="1 3">Uncharacterized protein</fullName>
    </submittedName>
</protein>
<dbReference type="AlphaFoldDB" id="A0A0R3WWP6"/>
<evidence type="ECO:0000313" key="2">
    <source>
        <dbReference type="Proteomes" id="UP000274429"/>
    </source>
</evidence>
<reference evidence="3" key="1">
    <citation type="submission" date="2017-02" db="UniProtKB">
        <authorList>
            <consortium name="WormBaseParasite"/>
        </authorList>
    </citation>
    <scope>IDENTIFICATION</scope>
</reference>